<sequence>MVHFILVHGTFVRGASWTRAGSFLQRALREQVSGDVSFSRLAWSGRNSAKDREKGAKRLSDAVATLRKTRPDIPIILVGHSHGGSLVAYYVKSSLTARDDIAGSVFLSVPFYACRPDATSIRLLPQIVTVLMLFIFPALATISVPPIWDWISGPSGDRLVGADLAALFLLSFGIGLILLALISYRLTEKVYRRVWQLVRRECASLQTCELPPGNYLFARVTGDEVARGLQFGLTLLRVVRFSWFLASQPLRIAENLTLASNRPWWLTLLDVPMRVGVVVIAEAASLFVAFGGPWIFPDRAISFVFHMVLAVWGWSDPFMVALAVAAAVIVSFLVVLVTLPILALFACIFGMLITHTLGWVSFATSIFADINIEPTPFGDVRFLHLRWEKRPGARPTFNVAPNHGRVYDDPTLANTLATWLRSEASCPNLNSSLHSNGESAEGTS</sequence>
<dbReference type="InterPro" id="IPR000073">
    <property type="entry name" value="AB_hydrolase_1"/>
</dbReference>
<organism evidence="3 4">
    <name type="scientific">Devosia insulae DS-56</name>
    <dbReference type="NCBI Taxonomy" id="1116389"/>
    <lineage>
        <taxon>Bacteria</taxon>
        <taxon>Pseudomonadati</taxon>
        <taxon>Pseudomonadota</taxon>
        <taxon>Alphaproteobacteria</taxon>
        <taxon>Hyphomicrobiales</taxon>
        <taxon>Devosiaceae</taxon>
        <taxon>Devosia</taxon>
    </lineage>
</organism>
<dbReference type="Gene3D" id="3.40.50.1820">
    <property type="entry name" value="alpha/beta hydrolase"/>
    <property type="match status" value="1"/>
</dbReference>
<evidence type="ECO:0000313" key="3">
    <source>
        <dbReference type="EMBL" id="OEO29773.1"/>
    </source>
</evidence>
<feature type="transmembrane region" description="Helical" evidence="1">
    <location>
        <begin position="342"/>
        <end position="362"/>
    </location>
</feature>
<feature type="transmembrane region" description="Helical" evidence="1">
    <location>
        <begin position="275"/>
        <end position="297"/>
    </location>
</feature>
<feature type="transmembrane region" description="Helical" evidence="1">
    <location>
        <begin position="164"/>
        <end position="184"/>
    </location>
</feature>
<comment type="caution">
    <text evidence="3">The sequence shown here is derived from an EMBL/GenBank/DDBJ whole genome shotgun (WGS) entry which is preliminary data.</text>
</comment>
<evidence type="ECO:0000256" key="1">
    <source>
        <dbReference type="SAM" id="Phobius"/>
    </source>
</evidence>
<dbReference type="Proteomes" id="UP000095463">
    <property type="component" value="Unassembled WGS sequence"/>
</dbReference>
<dbReference type="InterPro" id="IPR029058">
    <property type="entry name" value="AB_hydrolase_fold"/>
</dbReference>
<evidence type="ECO:0000313" key="4">
    <source>
        <dbReference type="Proteomes" id="UP000095463"/>
    </source>
</evidence>
<reference evidence="3 4" key="1">
    <citation type="journal article" date="2015" name="Genome Announc.">
        <title>Genome Assemblies of Three Soil-Associated Devosia species: D. insulae, D. limi, and D. soli.</title>
        <authorList>
            <person name="Hassan Y.I."/>
            <person name="Lepp D."/>
            <person name="Zhou T."/>
        </authorList>
    </citation>
    <scope>NUCLEOTIDE SEQUENCE [LARGE SCALE GENOMIC DNA]</scope>
    <source>
        <strain evidence="3 4">DS-56</strain>
    </source>
</reference>
<dbReference type="EMBL" id="LAJE02000257">
    <property type="protein sequence ID" value="OEO29773.1"/>
    <property type="molecule type" value="Genomic_DNA"/>
</dbReference>
<accession>A0A1E5XMC3</accession>
<dbReference type="AlphaFoldDB" id="A0A1E5XMC3"/>
<dbReference type="RefSeq" id="WP_069910959.1">
    <property type="nucleotide sequence ID" value="NZ_LAJE02000257.1"/>
</dbReference>
<feature type="domain" description="AB hydrolase-1" evidence="2">
    <location>
        <begin position="5"/>
        <end position="157"/>
    </location>
</feature>
<name>A0A1E5XMC3_9HYPH</name>
<dbReference type="Pfam" id="PF12697">
    <property type="entry name" value="Abhydrolase_6"/>
    <property type="match status" value="1"/>
</dbReference>
<keyword evidence="1" id="KW-0472">Membrane</keyword>
<keyword evidence="1" id="KW-0812">Transmembrane</keyword>
<evidence type="ECO:0000259" key="2">
    <source>
        <dbReference type="Pfam" id="PF12697"/>
    </source>
</evidence>
<protein>
    <recommendedName>
        <fullName evidence="2">AB hydrolase-1 domain-containing protein</fullName>
    </recommendedName>
</protein>
<gene>
    <name evidence="3" type="ORF">VW23_001625</name>
</gene>
<dbReference type="OrthoDB" id="8240333at2"/>
<proteinExistence type="predicted"/>
<feature type="transmembrane region" description="Helical" evidence="1">
    <location>
        <begin position="317"/>
        <end position="337"/>
    </location>
</feature>
<keyword evidence="4" id="KW-1185">Reference proteome</keyword>
<keyword evidence="1" id="KW-1133">Transmembrane helix</keyword>
<dbReference type="SUPFAM" id="SSF53474">
    <property type="entry name" value="alpha/beta-Hydrolases"/>
    <property type="match status" value="1"/>
</dbReference>
<feature type="transmembrane region" description="Helical" evidence="1">
    <location>
        <begin position="123"/>
        <end position="144"/>
    </location>
</feature>